<keyword evidence="1" id="KW-0732">Signal</keyword>
<keyword evidence="3" id="KW-1185">Reference proteome</keyword>
<proteinExistence type="predicted"/>
<name>A0A1G5MHB2_AFIMA</name>
<dbReference type="STRING" id="1120955.SAMN03080610_00617"/>
<organism evidence="2 3">
    <name type="scientific">Afifella marina DSM 2698</name>
    <dbReference type="NCBI Taxonomy" id="1120955"/>
    <lineage>
        <taxon>Bacteria</taxon>
        <taxon>Pseudomonadati</taxon>
        <taxon>Pseudomonadota</taxon>
        <taxon>Alphaproteobacteria</taxon>
        <taxon>Hyphomicrobiales</taxon>
        <taxon>Afifellaceae</taxon>
        <taxon>Afifella</taxon>
    </lineage>
</organism>
<accession>A0A1G5MHB2</accession>
<evidence type="ECO:0008006" key="4">
    <source>
        <dbReference type="Google" id="ProtNLM"/>
    </source>
</evidence>
<evidence type="ECO:0000313" key="2">
    <source>
        <dbReference type="EMBL" id="SCZ23869.1"/>
    </source>
</evidence>
<evidence type="ECO:0000256" key="1">
    <source>
        <dbReference type="SAM" id="SignalP"/>
    </source>
</evidence>
<feature type="signal peptide" evidence="1">
    <location>
        <begin position="1"/>
        <end position="18"/>
    </location>
</feature>
<evidence type="ECO:0000313" key="3">
    <source>
        <dbReference type="Proteomes" id="UP000199347"/>
    </source>
</evidence>
<dbReference type="Proteomes" id="UP000199347">
    <property type="component" value="Unassembled WGS sequence"/>
</dbReference>
<reference evidence="3" key="1">
    <citation type="submission" date="2016-10" db="EMBL/GenBank/DDBJ databases">
        <authorList>
            <person name="Varghese N."/>
            <person name="Submissions S."/>
        </authorList>
    </citation>
    <scope>NUCLEOTIDE SEQUENCE [LARGE SCALE GENOMIC DNA]</scope>
    <source>
        <strain evidence="3">DSM 2698</strain>
    </source>
</reference>
<dbReference type="AlphaFoldDB" id="A0A1G5MHB2"/>
<protein>
    <recommendedName>
        <fullName evidence="4">Metallothionein</fullName>
    </recommendedName>
</protein>
<dbReference type="EMBL" id="FMVW01000001">
    <property type="protein sequence ID" value="SCZ23869.1"/>
    <property type="molecule type" value="Genomic_DNA"/>
</dbReference>
<sequence>MRALFIVSLVLLTSISQAAPTLDIAAALKGPAHEAQTNITPLPVQPAACCKHCSKGKPCGNSCIARNKTCHKGPGCAC</sequence>
<feature type="chain" id="PRO_5011522877" description="Metallothionein" evidence="1">
    <location>
        <begin position="19"/>
        <end position="78"/>
    </location>
</feature>
<gene>
    <name evidence="2" type="ORF">SAMN03080610_00617</name>
</gene>